<evidence type="ECO:0000313" key="2">
    <source>
        <dbReference type="EMBL" id="KAI9249786.1"/>
    </source>
</evidence>
<comment type="caution">
    <text evidence="2">The sequence shown here is derived from an EMBL/GenBank/DDBJ whole genome shotgun (WGS) entry which is preliminary data.</text>
</comment>
<dbReference type="Proteomes" id="UP001209540">
    <property type="component" value="Unassembled WGS sequence"/>
</dbReference>
<evidence type="ECO:0000256" key="1">
    <source>
        <dbReference type="SAM" id="Phobius"/>
    </source>
</evidence>
<keyword evidence="3" id="KW-1185">Reference proteome</keyword>
<dbReference type="EMBL" id="JAIXMP010000034">
    <property type="protein sequence ID" value="KAI9249786.1"/>
    <property type="molecule type" value="Genomic_DNA"/>
</dbReference>
<evidence type="ECO:0000313" key="3">
    <source>
        <dbReference type="Proteomes" id="UP001209540"/>
    </source>
</evidence>
<name>A0AAD5JQP6_9FUNG</name>
<keyword evidence="1" id="KW-0472">Membrane</keyword>
<feature type="transmembrane region" description="Helical" evidence="1">
    <location>
        <begin position="61"/>
        <end position="78"/>
    </location>
</feature>
<accession>A0AAD5JQP6</accession>
<organism evidence="2 3">
    <name type="scientific">Phascolomyces articulosus</name>
    <dbReference type="NCBI Taxonomy" id="60185"/>
    <lineage>
        <taxon>Eukaryota</taxon>
        <taxon>Fungi</taxon>
        <taxon>Fungi incertae sedis</taxon>
        <taxon>Mucoromycota</taxon>
        <taxon>Mucoromycotina</taxon>
        <taxon>Mucoromycetes</taxon>
        <taxon>Mucorales</taxon>
        <taxon>Lichtheimiaceae</taxon>
        <taxon>Phascolomyces</taxon>
    </lineage>
</organism>
<gene>
    <name evidence="2" type="ORF">BDA99DRAFT_523643</name>
</gene>
<reference evidence="2" key="2">
    <citation type="submission" date="2023-02" db="EMBL/GenBank/DDBJ databases">
        <authorList>
            <consortium name="DOE Joint Genome Institute"/>
            <person name="Mondo S.J."/>
            <person name="Chang Y."/>
            <person name="Wang Y."/>
            <person name="Ahrendt S."/>
            <person name="Andreopoulos W."/>
            <person name="Barry K."/>
            <person name="Beard J."/>
            <person name="Benny G.L."/>
            <person name="Blankenship S."/>
            <person name="Bonito G."/>
            <person name="Cuomo C."/>
            <person name="Desiro A."/>
            <person name="Gervers K.A."/>
            <person name="Hundley H."/>
            <person name="Kuo A."/>
            <person name="LaButti K."/>
            <person name="Lang B.F."/>
            <person name="Lipzen A."/>
            <person name="O'Donnell K."/>
            <person name="Pangilinan J."/>
            <person name="Reynolds N."/>
            <person name="Sandor L."/>
            <person name="Smith M.W."/>
            <person name="Tsang A."/>
            <person name="Grigoriev I.V."/>
            <person name="Stajich J.E."/>
            <person name="Spatafora J.W."/>
        </authorList>
    </citation>
    <scope>NUCLEOTIDE SEQUENCE</scope>
    <source>
        <strain evidence="2">RSA 2281</strain>
    </source>
</reference>
<dbReference type="AlphaFoldDB" id="A0AAD5JQP6"/>
<reference evidence="2" key="1">
    <citation type="journal article" date="2022" name="IScience">
        <title>Evolution of zygomycete secretomes and the origins of terrestrial fungal ecologies.</title>
        <authorList>
            <person name="Chang Y."/>
            <person name="Wang Y."/>
            <person name="Mondo S."/>
            <person name="Ahrendt S."/>
            <person name="Andreopoulos W."/>
            <person name="Barry K."/>
            <person name="Beard J."/>
            <person name="Benny G.L."/>
            <person name="Blankenship S."/>
            <person name="Bonito G."/>
            <person name="Cuomo C."/>
            <person name="Desiro A."/>
            <person name="Gervers K.A."/>
            <person name="Hundley H."/>
            <person name="Kuo A."/>
            <person name="LaButti K."/>
            <person name="Lang B.F."/>
            <person name="Lipzen A."/>
            <person name="O'Donnell K."/>
            <person name="Pangilinan J."/>
            <person name="Reynolds N."/>
            <person name="Sandor L."/>
            <person name="Smith M.E."/>
            <person name="Tsang A."/>
            <person name="Grigoriev I.V."/>
            <person name="Stajich J.E."/>
            <person name="Spatafora J.W."/>
        </authorList>
    </citation>
    <scope>NUCLEOTIDE SEQUENCE</scope>
    <source>
        <strain evidence="2">RSA 2281</strain>
    </source>
</reference>
<keyword evidence="1" id="KW-0812">Transmembrane</keyword>
<protein>
    <submittedName>
        <fullName evidence="2">Uncharacterized protein</fullName>
    </submittedName>
</protein>
<keyword evidence="1" id="KW-1133">Transmembrane helix</keyword>
<sequence>MRGKTERVHPFFFPLFNKITDDDNGKYKSIVVFDFQGIERSDFFICILYAKADLTAFKKQNVHTIFTVSIYPLIFFYYD</sequence>
<proteinExistence type="predicted"/>